<comment type="caution">
    <text evidence="3">The sequence shown here is derived from an EMBL/GenBank/DDBJ whole genome shotgun (WGS) entry which is preliminary data.</text>
</comment>
<gene>
    <name evidence="3" type="ORF">EJ04DRAFT_526524</name>
</gene>
<dbReference type="EMBL" id="ML996205">
    <property type="protein sequence ID" value="KAF2730984.1"/>
    <property type="molecule type" value="Genomic_DNA"/>
</dbReference>
<keyword evidence="2" id="KW-0472">Membrane</keyword>
<dbReference type="AlphaFoldDB" id="A0A9P4QTV2"/>
<keyword evidence="4" id="KW-1185">Reference proteome</keyword>
<keyword evidence="2" id="KW-0812">Transmembrane</keyword>
<name>A0A9P4QTV2_9PLEO</name>
<protein>
    <submittedName>
        <fullName evidence="3">Uncharacterized protein</fullName>
    </submittedName>
</protein>
<evidence type="ECO:0000313" key="4">
    <source>
        <dbReference type="Proteomes" id="UP000799444"/>
    </source>
</evidence>
<reference evidence="3" key="1">
    <citation type="journal article" date="2020" name="Stud. Mycol.">
        <title>101 Dothideomycetes genomes: a test case for predicting lifestyles and emergence of pathogens.</title>
        <authorList>
            <person name="Haridas S."/>
            <person name="Albert R."/>
            <person name="Binder M."/>
            <person name="Bloem J."/>
            <person name="Labutti K."/>
            <person name="Salamov A."/>
            <person name="Andreopoulos B."/>
            <person name="Baker S."/>
            <person name="Barry K."/>
            <person name="Bills G."/>
            <person name="Bluhm B."/>
            <person name="Cannon C."/>
            <person name="Castanera R."/>
            <person name="Culley D."/>
            <person name="Daum C."/>
            <person name="Ezra D."/>
            <person name="Gonzalez J."/>
            <person name="Henrissat B."/>
            <person name="Kuo A."/>
            <person name="Liang C."/>
            <person name="Lipzen A."/>
            <person name="Lutzoni F."/>
            <person name="Magnuson J."/>
            <person name="Mondo S."/>
            <person name="Nolan M."/>
            <person name="Ohm R."/>
            <person name="Pangilinan J."/>
            <person name="Park H.-J."/>
            <person name="Ramirez L."/>
            <person name="Alfaro M."/>
            <person name="Sun H."/>
            <person name="Tritt A."/>
            <person name="Yoshinaga Y."/>
            <person name="Zwiers L.-H."/>
            <person name="Turgeon B."/>
            <person name="Goodwin S."/>
            <person name="Spatafora J."/>
            <person name="Crous P."/>
            <person name="Grigoriev I."/>
        </authorList>
    </citation>
    <scope>NUCLEOTIDE SEQUENCE</scope>
    <source>
        <strain evidence="3">CBS 125425</strain>
    </source>
</reference>
<organism evidence="3 4">
    <name type="scientific">Polyplosphaeria fusca</name>
    <dbReference type="NCBI Taxonomy" id="682080"/>
    <lineage>
        <taxon>Eukaryota</taxon>
        <taxon>Fungi</taxon>
        <taxon>Dikarya</taxon>
        <taxon>Ascomycota</taxon>
        <taxon>Pezizomycotina</taxon>
        <taxon>Dothideomycetes</taxon>
        <taxon>Pleosporomycetidae</taxon>
        <taxon>Pleosporales</taxon>
        <taxon>Tetraplosphaeriaceae</taxon>
        <taxon>Polyplosphaeria</taxon>
    </lineage>
</organism>
<feature type="transmembrane region" description="Helical" evidence="2">
    <location>
        <begin position="12"/>
        <end position="30"/>
    </location>
</feature>
<proteinExistence type="predicted"/>
<keyword evidence="2" id="KW-1133">Transmembrane helix</keyword>
<evidence type="ECO:0000256" key="1">
    <source>
        <dbReference type="SAM" id="MobiDB-lite"/>
    </source>
</evidence>
<sequence length="325" mass="35112">MAPKNQVHTPLIIVLVLATLFIFILVSYLNSNLPLRTYLRQTRNPAVWLFTWPYHTYHLLRRCLSRRSKTQQDDIELAAPRPGPGPGPGPEDGAQSNAPTPAADVPNPIIPTPLDGHRRKISPISPPPPPPSPPPPPPTLSRAFAPTKLAFVHTALYWKYTPSRSPLSRACSPLSTESLASVPPHPRTKMLDSSVSLATSGVCGPVSAGALTPPLGRAAFYLEESLGSGTGVGSAGKEGAMALSERLRYESPFVVGEGEEEVSVFVVGDGDLEGEVQDGGEESDEEWDEWVLAEERKEAFRQLTGMYDEEILSGRPGPSLDERLG</sequence>
<dbReference type="Proteomes" id="UP000799444">
    <property type="component" value="Unassembled WGS sequence"/>
</dbReference>
<evidence type="ECO:0000313" key="3">
    <source>
        <dbReference type="EMBL" id="KAF2730984.1"/>
    </source>
</evidence>
<feature type="compositionally biased region" description="Pro residues" evidence="1">
    <location>
        <begin position="124"/>
        <end position="139"/>
    </location>
</feature>
<accession>A0A9P4QTV2</accession>
<evidence type="ECO:0000256" key="2">
    <source>
        <dbReference type="SAM" id="Phobius"/>
    </source>
</evidence>
<feature type="region of interest" description="Disordered" evidence="1">
    <location>
        <begin position="70"/>
        <end position="143"/>
    </location>
</feature>